<protein>
    <submittedName>
        <fullName evidence="1">Uncharacterized protein</fullName>
    </submittedName>
</protein>
<dbReference type="EMBL" id="ACYY01000003">
    <property type="protein sequence ID" value="EEW26357.1"/>
    <property type="molecule type" value="Genomic_DNA"/>
</dbReference>
<organism evidence="1 2">
    <name type="scientific">Rhodobacter ferrooxidans</name>
    <dbReference type="NCBI Taxonomy" id="371731"/>
    <lineage>
        <taxon>Bacteria</taxon>
        <taxon>Pseudomonadati</taxon>
        <taxon>Pseudomonadota</taxon>
        <taxon>Alphaproteobacteria</taxon>
        <taxon>Rhodobacterales</taxon>
        <taxon>Rhodobacter group</taxon>
        <taxon>Rhodobacter</taxon>
    </lineage>
</organism>
<dbReference type="STRING" id="371731.Rsw2DRAFT_0637"/>
<dbReference type="Proteomes" id="UP000010121">
    <property type="component" value="Unassembled WGS sequence"/>
</dbReference>
<dbReference type="RefSeq" id="WP_008027985.1">
    <property type="nucleotide sequence ID" value="NZ_ACYY01000003.1"/>
</dbReference>
<proteinExistence type="predicted"/>
<name>C8RXV9_9RHOB</name>
<dbReference type="OrthoDB" id="7876148at2"/>
<evidence type="ECO:0000313" key="2">
    <source>
        <dbReference type="Proteomes" id="UP000010121"/>
    </source>
</evidence>
<reference evidence="1 2" key="1">
    <citation type="submission" date="2009-08" db="EMBL/GenBank/DDBJ databases">
        <title>The draft genome of Rhodobacter sp. SW2.</title>
        <authorList>
            <consortium name="US DOE Joint Genome Institute (JGI-PGF)"/>
            <person name="Lucas S."/>
            <person name="Copeland A."/>
            <person name="Lapidus A."/>
            <person name="Glavina del Rio T."/>
            <person name="Tice H."/>
            <person name="Bruce D."/>
            <person name="Goodwin L."/>
            <person name="Pitluck S."/>
            <person name="Larimer F."/>
            <person name="Land M.L."/>
            <person name="Hauser L."/>
            <person name="Emerson D."/>
        </authorList>
    </citation>
    <scope>NUCLEOTIDE SEQUENCE [LARGE SCALE GENOMIC DNA]</scope>
    <source>
        <strain evidence="1 2">SW2</strain>
    </source>
</reference>
<gene>
    <name evidence="1" type="ORF">Rsw2DRAFT_0637</name>
</gene>
<dbReference type="eggNOG" id="ENOG5032IC5">
    <property type="taxonomic scope" value="Bacteria"/>
</dbReference>
<accession>C8RXV9</accession>
<evidence type="ECO:0000313" key="1">
    <source>
        <dbReference type="EMBL" id="EEW26357.1"/>
    </source>
</evidence>
<keyword evidence="2" id="KW-1185">Reference proteome</keyword>
<comment type="caution">
    <text evidence="1">The sequence shown here is derived from an EMBL/GenBank/DDBJ whole genome shotgun (WGS) entry which is preliminary data.</text>
</comment>
<dbReference type="AlphaFoldDB" id="C8RXV9"/>
<sequence length="79" mass="8839">MGTLEDLTDALARDVIAAMDEIGDDRFFEKVSKLLLDMSPTTQEAYMTAIRVRLAERRARKYVEDALHAARAAKAKAPE</sequence>